<keyword evidence="10" id="KW-1185">Reference proteome</keyword>
<evidence type="ECO:0000313" key="9">
    <source>
        <dbReference type="EMBL" id="PJJ57217.1"/>
    </source>
</evidence>
<evidence type="ECO:0000256" key="4">
    <source>
        <dbReference type="ARBA" id="ARBA00022475"/>
    </source>
</evidence>
<dbReference type="InterPro" id="IPR007208">
    <property type="entry name" value="MrpF/PhaF-like"/>
</dbReference>
<dbReference type="EMBL" id="PGEZ01000001">
    <property type="protein sequence ID" value="PJJ57217.1"/>
    <property type="molecule type" value="Genomic_DNA"/>
</dbReference>
<dbReference type="Proteomes" id="UP000230842">
    <property type="component" value="Unassembled WGS sequence"/>
</dbReference>
<comment type="subcellular location">
    <subcellularLocation>
        <location evidence="1">Cell membrane</location>
        <topology evidence="1">Multi-pass membrane protein</topology>
    </subcellularLocation>
</comment>
<dbReference type="AlphaFoldDB" id="A0A2M9BGY2"/>
<feature type="transmembrane region" description="Helical" evidence="8">
    <location>
        <begin position="36"/>
        <end position="56"/>
    </location>
</feature>
<comment type="caution">
    <text evidence="9">The sequence shown here is derived from an EMBL/GenBank/DDBJ whole genome shotgun (WGS) entry which is preliminary data.</text>
</comment>
<evidence type="ECO:0000313" key="10">
    <source>
        <dbReference type="Proteomes" id="UP000230842"/>
    </source>
</evidence>
<dbReference type="Pfam" id="PF04066">
    <property type="entry name" value="MrpF_PhaF"/>
    <property type="match status" value="1"/>
</dbReference>
<dbReference type="GO" id="GO:0005886">
    <property type="term" value="C:plasma membrane"/>
    <property type="evidence" value="ECO:0007669"/>
    <property type="project" value="UniProtKB-SubCell"/>
</dbReference>
<keyword evidence="6 8" id="KW-1133">Transmembrane helix</keyword>
<dbReference type="PANTHER" id="PTHR34702:SF1">
    <property type="entry name" value="NA(+)_H(+) ANTIPORTER SUBUNIT F"/>
    <property type="match status" value="1"/>
</dbReference>
<evidence type="ECO:0000256" key="5">
    <source>
        <dbReference type="ARBA" id="ARBA00022692"/>
    </source>
</evidence>
<evidence type="ECO:0000256" key="6">
    <source>
        <dbReference type="ARBA" id="ARBA00022989"/>
    </source>
</evidence>
<keyword evidence="4" id="KW-1003">Cell membrane</keyword>
<organism evidence="9 10">
    <name type="scientific">Mumia flava</name>
    <dbReference type="NCBI Taxonomy" id="1348852"/>
    <lineage>
        <taxon>Bacteria</taxon>
        <taxon>Bacillati</taxon>
        <taxon>Actinomycetota</taxon>
        <taxon>Actinomycetes</taxon>
        <taxon>Propionibacteriales</taxon>
        <taxon>Nocardioidaceae</taxon>
        <taxon>Mumia</taxon>
    </lineage>
</organism>
<evidence type="ECO:0000256" key="3">
    <source>
        <dbReference type="ARBA" id="ARBA00022448"/>
    </source>
</evidence>
<accession>A0A2M9BGY2</accession>
<dbReference type="GO" id="GO:0015385">
    <property type="term" value="F:sodium:proton antiporter activity"/>
    <property type="evidence" value="ECO:0007669"/>
    <property type="project" value="TreeGrafter"/>
</dbReference>
<gene>
    <name evidence="9" type="ORF">CLV56_1441</name>
</gene>
<sequence>MSVTLVAVWVAGVMLAIAALLCVVRTAIGPTMANRAIAVDTLVAVLVCALGLEAAYNRHTDTLPILVVLSLVGVVGSVSIARFAVADDDEMAEESGETAEGASDEPR</sequence>
<dbReference type="PANTHER" id="PTHR34702">
    <property type="entry name" value="NA(+)/H(+) ANTIPORTER SUBUNIT F1"/>
    <property type="match status" value="1"/>
</dbReference>
<reference evidence="9 10" key="1">
    <citation type="submission" date="2017-11" db="EMBL/GenBank/DDBJ databases">
        <title>Genomic Encyclopedia of Archaeal and Bacterial Type Strains, Phase II (KMG-II): From Individual Species to Whole Genera.</title>
        <authorList>
            <person name="Goeker M."/>
        </authorList>
    </citation>
    <scope>NUCLEOTIDE SEQUENCE [LARGE SCALE GENOMIC DNA]</scope>
    <source>
        <strain evidence="9 10">DSM 27763</strain>
    </source>
</reference>
<keyword evidence="3" id="KW-0813">Transport</keyword>
<evidence type="ECO:0000256" key="7">
    <source>
        <dbReference type="ARBA" id="ARBA00023136"/>
    </source>
</evidence>
<protein>
    <submittedName>
        <fullName evidence="9">Multicomponent Na+:H+ antiporter subunit F</fullName>
    </submittedName>
</protein>
<proteinExistence type="inferred from homology"/>
<keyword evidence="5 8" id="KW-0812">Transmembrane</keyword>
<evidence type="ECO:0000256" key="2">
    <source>
        <dbReference type="ARBA" id="ARBA00009212"/>
    </source>
</evidence>
<feature type="transmembrane region" description="Helical" evidence="8">
    <location>
        <begin position="6"/>
        <end position="24"/>
    </location>
</feature>
<comment type="similarity">
    <text evidence="2">Belongs to the CPA3 antiporters (TC 2.A.63) subunit F family.</text>
</comment>
<evidence type="ECO:0000256" key="1">
    <source>
        <dbReference type="ARBA" id="ARBA00004651"/>
    </source>
</evidence>
<name>A0A2M9BGY2_9ACTN</name>
<feature type="transmembrane region" description="Helical" evidence="8">
    <location>
        <begin position="62"/>
        <end position="85"/>
    </location>
</feature>
<keyword evidence="7 8" id="KW-0472">Membrane</keyword>
<evidence type="ECO:0000256" key="8">
    <source>
        <dbReference type="SAM" id="Phobius"/>
    </source>
</evidence>
<dbReference type="RefSeq" id="WP_211288008.1">
    <property type="nucleotide sequence ID" value="NZ_PGEZ01000001.1"/>
</dbReference>